<comment type="function">
    <text evidence="10 11">The central subunit of the protein translocation channel SecYEG. Consists of two halves formed by TMs 1-5 and 6-10. These two domains form a lateral gate at the front which open onto the bilayer between TMs 2 and 7, and are clamped together by SecE at the back. The channel is closed by both a pore ring composed of hydrophobic SecY resides and a short helix (helix 2A) on the extracellular side of the membrane which forms a plug. The plug probably moves laterally to allow the channel to open. The ring and the pore may move independently.</text>
</comment>
<dbReference type="SUPFAM" id="SSF103491">
    <property type="entry name" value="Preprotein translocase SecY subunit"/>
    <property type="match status" value="1"/>
</dbReference>
<name>A0A4D6XTX8_9GAMM</name>
<evidence type="ECO:0000256" key="6">
    <source>
        <dbReference type="ARBA" id="ARBA00022989"/>
    </source>
</evidence>
<evidence type="ECO:0000256" key="10">
    <source>
        <dbReference type="HAMAP-Rule" id="MF_01465"/>
    </source>
</evidence>
<accession>A0A4D6XTX8</accession>
<keyword evidence="10" id="KW-1003">Cell membrane</keyword>
<keyword evidence="5 10" id="KW-0653">Protein transport</keyword>
<evidence type="ECO:0000256" key="1">
    <source>
        <dbReference type="ARBA" id="ARBA00004141"/>
    </source>
</evidence>
<evidence type="ECO:0000256" key="3">
    <source>
        <dbReference type="ARBA" id="ARBA00022448"/>
    </source>
</evidence>
<dbReference type="PRINTS" id="PR00303">
    <property type="entry name" value="SECYTRNLCASE"/>
</dbReference>
<dbReference type="Pfam" id="PF00344">
    <property type="entry name" value="SecY"/>
    <property type="match status" value="1"/>
</dbReference>
<feature type="transmembrane region" description="Helical" evidence="10">
    <location>
        <begin position="119"/>
        <end position="142"/>
    </location>
</feature>
<dbReference type="FunFam" id="1.10.3370.10:FF:000001">
    <property type="entry name" value="Preprotein translocase subunit SecY"/>
    <property type="match status" value="1"/>
</dbReference>
<dbReference type="InterPro" id="IPR023201">
    <property type="entry name" value="SecY_dom_sf"/>
</dbReference>
<dbReference type="Proteomes" id="UP000298594">
    <property type="component" value="Chromosome"/>
</dbReference>
<dbReference type="PIRSF" id="PIRSF004557">
    <property type="entry name" value="SecY"/>
    <property type="match status" value="1"/>
</dbReference>
<dbReference type="InterPro" id="IPR002208">
    <property type="entry name" value="SecY/SEC61-alpha"/>
</dbReference>
<reference evidence="14 15" key="2">
    <citation type="submission" date="2019-05" db="EMBL/GenBank/DDBJ databases">
        <title>Genome evolution of the obligate endosymbiont Buchnera aphidicola.</title>
        <authorList>
            <person name="Moran N.A."/>
        </authorList>
    </citation>
    <scope>NUCLEOTIDE SEQUENCE [LARGE SCALE GENOMIC DNA]</scope>
    <source>
        <strain evidence="14 15">Bca</strain>
    </source>
</reference>
<keyword evidence="4 10" id="KW-0812">Transmembrane</keyword>
<feature type="transmembrane region" description="Helical" evidence="10">
    <location>
        <begin position="274"/>
        <end position="296"/>
    </location>
</feature>
<dbReference type="GO" id="GO:0005886">
    <property type="term" value="C:plasma membrane"/>
    <property type="evidence" value="ECO:0007669"/>
    <property type="project" value="UniProtKB-SubCell"/>
</dbReference>
<evidence type="ECO:0000256" key="5">
    <source>
        <dbReference type="ARBA" id="ARBA00022927"/>
    </source>
</evidence>
<dbReference type="GO" id="GO:0043952">
    <property type="term" value="P:protein transport by the Sec complex"/>
    <property type="evidence" value="ECO:0007669"/>
    <property type="project" value="UniProtKB-UniRule"/>
</dbReference>
<keyword evidence="3 10" id="KW-0813">Transport</keyword>
<comment type="subunit">
    <text evidence="10">Component of the Sec protein translocase complex. Heterotrimer consisting of SecY, SecE and SecG subunits. The heterotrimers can form oligomers, although 1 heterotrimer is thought to be able to translocate proteins. Interacts with the ribosome. Interacts with SecDF, and other proteins may be involved. Interacts with SecA.</text>
</comment>
<evidence type="ECO:0000256" key="9">
    <source>
        <dbReference type="ARBA" id="ARBA00039733"/>
    </source>
</evidence>
<keyword evidence="8 10" id="KW-0472">Membrane</keyword>
<feature type="transmembrane region" description="Helical" evidence="10">
    <location>
        <begin position="21"/>
        <end position="41"/>
    </location>
</feature>
<keyword evidence="6 10" id="KW-1133">Transmembrane helix</keyword>
<evidence type="ECO:0000256" key="7">
    <source>
        <dbReference type="ARBA" id="ARBA00023010"/>
    </source>
</evidence>
<feature type="transmembrane region" description="Helical" evidence="10">
    <location>
        <begin position="316"/>
        <end position="337"/>
    </location>
</feature>
<dbReference type="PROSITE" id="PS00755">
    <property type="entry name" value="SECY_1"/>
    <property type="match status" value="1"/>
</dbReference>
<dbReference type="AlphaFoldDB" id="A0A4D6XTX8"/>
<dbReference type="HAMAP" id="MF_01465">
    <property type="entry name" value="SecY"/>
    <property type="match status" value="1"/>
</dbReference>
<evidence type="ECO:0000256" key="13">
    <source>
        <dbReference type="RuleBase" id="RU004349"/>
    </source>
</evidence>
<dbReference type="PANTHER" id="PTHR10906">
    <property type="entry name" value="SECY/SEC61-ALPHA FAMILY MEMBER"/>
    <property type="match status" value="1"/>
</dbReference>
<evidence type="ECO:0000313" key="15">
    <source>
        <dbReference type="Proteomes" id="UP000298594"/>
    </source>
</evidence>
<dbReference type="EMBL" id="CP034879">
    <property type="protein sequence ID" value="QCI20626.1"/>
    <property type="molecule type" value="Genomic_DNA"/>
</dbReference>
<proteinExistence type="inferred from homology"/>
<comment type="similarity">
    <text evidence="2 10 13">Belongs to the SecY/SEC61-alpha family.</text>
</comment>
<feature type="transmembrane region" description="Helical" evidence="10">
    <location>
        <begin position="154"/>
        <end position="174"/>
    </location>
</feature>
<organism evidence="14 15">
    <name type="scientific">Buchnera aphidicola</name>
    <name type="common">Brachycaudus cardui</name>
    <dbReference type="NCBI Taxonomy" id="557993"/>
    <lineage>
        <taxon>Bacteria</taxon>
        <taxon>Pseudomonadati</taxon>
        <taxon>Pseudomonadota</taxon>
        <taxon>Gammaproteobacteria</taxon>
        <taxon>Enterobacterales</taxon>
        <taxon>Erwiniaceae</taxon>
        <taxon>Buchnera</taxon>
    </lineage>
</organism>
<feature type="transmembrane region" description="Helical" evidence="10">
    <location>
        <begin position="369"/>
        <end position="391"/>
    </location>
</feature>
<feature type="transmembrane region" description="Helical" evidence="10">
    <location>
        <begin position="75"/>
        <end position="98"/>
    </location>
</feature>
<protein>
    <recommendedName>
        <fullName evidence="9 10">Protein translocase subunit SecY</fullName>
    </recommendedName>
</protein>
<feature type="transmembrane region" description="Helical" evidence="10">
    <location>
        <begin position="397"/>
        <end position="418"/>
    </location>
</feature>
<comment type="subcellular location">
    <subcellularLocation>
        <location evidence="10">Cell membrane</location>
        <topology evidence="10">Multi-pass membrane protein</topology>
    </subcellularLocation>
    <subcellularLocation>
        <location evidence="1 12">Membrane</location>
        <topology evidence="1 12">Multi-pass membrane protein</topology>
    </subcellularLocation>
</comment>
<feature type="transmembrane region" description="Helical" evidence="10">
    <location>
        <begin position="186"/>
        <end position="203"/>
    </location>
</feature>
<dbReference type="RefSeq" id="WP_158359841.1">
    <property type="nucleotide sequence ID" value="NZ_CP034879.1"/>
</dbReference>
<dbReference type="Gene3D" id="1.10.3370.10">
    <property type="entry name" value="SecY subunit domain"/>
    <property type="match status" value="1"/>
</dbReference>
<dbReference type="NCBIfam" id="TIGR00967">
    <property type="entry name" value="3a0501s007"/>
    <property type="match status" value="1"/>
</dbReference>
<dbReference type="GO" id="GO:0006605">
    <property type="term" value="P:protein targeting"/>
    <property type="evidence" value="ECO:0007669"/>
    <property type="project" value="UniProtKB-UniRule"/>
</dbReference>
<reference evidence="14 15" key="1">
    <citation type="submission" date="2018-12" db="EMBL/GenBank/DDBJ databases">
        <authorList>
            <person name="Chong R.A."/>
        </authorList>
    </citation>
    <scope>NUCLEOTIDE SEQUENCE [LARGE SCALE GENOMIC DNA]</scope>
    <source>
        <strain evidence="14 15">Bca</strain>
    </source>
</reference>
<evidence type="ECO:0000256" key="4">
    <source>
        <dbReference type="ARBA" id="ARBA00022692"/>
    </source>
</evidence>
<sequence length="439" mass="48937">MVKKLESNIKNSTKSVSELKQRVIFVIIALIVFRIGSFIPIPGIDTTILSKILNDQKGTIVDMFNMFSGGALSRASIFSLGIMPYISASIIIQLLTLVHPTLSEIKKEGESGRYKINQYTRYATLILAIIQSIGIATSLPNITGVHTIIVNADFCFYLTAVVSLVSSTIFLMWLGELITECGIGNGISIIIFIGIIAGLPSAIGNTIEQTRQGNLHILSFLFILVLMFLVIFLVIFVERGQRKITVHYAQRQQGRRIYAAQSTHLPLKINMSGVIPAIFASSIVLFPATIISWLKISHNYTWLKNVSFYLQPNQPLYLILYISAIIFFCFFYTGLVFNSRETADNLKKSGAFISGIRPGEQTAKYINKIMLRLTLVGSLYITFICLMPEFMRSAMNVPFYFGGTSLLIVVVVVIDFIAQIQTLIMSSQYDSMLKKANLN</sequence>
<feature type="transmembrane region" description="Helical" evidence="10">
    <location>
        <begin position="215"/>
        <end position="237"/>
    </location>
</feature>
<dbReference type="PROSITE" id="PS00756">
    <property type="entry name" value="SECY_2"/>
    <property type="match status" value="1"/>
</dbReference>
<dbReference type="InterPro" id="IPR026593">
    <property type="entry name" value="SecY"/>
</dbReference>
<evidence type="ECO:0000313" key="14">
    <source>
        <dbReference type="EMBL" id="QCI20626.1"/>
    </source>
</evidence>
<gene>
    <name evidence="10 14" type="primary">secY</name>
    <name evidence="14" type="ORF">D9V67_02595</name>
</gene>
<dbReference type="GO" id="GO:0065002">
    <property type="term" value="P:intracellular protein transmembrane transport"/>
    <property type="evidence" value="ECO:0007669"/>
    <property type="project" value="UniProtKB-UniRule"/>
</dbReference>
<evidence type="ECO:0000256" key="2">
    <source>
        <dbReference type="ARBA" id="ARBA00005751"/>
    </source>
</evidence>
<keyword evidence="7 10" id="KW-0811">Translocation</keyword>
<dbReference type="InterPro" id="IPR030659">
    <property type="entry name" value="SecY_CS"/>
</dbReference>
<evidence type="ECO:0000256" key="11">
    <source>
        <dbReference type="RuleBase" id="RU000537"/>
    </source>
</evidence>
<evidence type="ECO:0000256" key="8">
    <source>
        <dbReference type="ARBA" id="ARBA00023136"/>
    </source>
</evidence>
<evidence type="ECO:0000256" key="12">
    <source>
        <dbReference type="RuleBase" id="RU003484"/>
    </source>
</evidence>
<dbReference type="OrthoDB" id="9809248at2"/>